<proteinExistence type="predicted"/>
<gene>
    <name evidence="2" type="ORF">AVDCRST_MAG91-1092</name>
</gene>
<dbReference type="GO" id="GO:0004648">
    <property type="term" value="F:O-phospho-L-serine:2-oxoglutarate aminotransferase activity"/>
    <property type="evidence" value="ECO:0007669"/>
    <property type="project" value="UniProtKB-EC"/>
</dbReference>
<organism evidence="2">
    <name type="scientific">uncultured Sphingomonadaceae bacterium</name>
    <dbReference type="NCBI Taxonomy" id="169976"/>
    <lineage>
        <taxon>Bacteria</taxon>
        <taxon>Pseudomonadati</taxon>
        <taxon>Pseudomonadota</taxon>
        <taxon>Alphaproteobacteria</taxon>
        <taxon>Sphingomonadales</taxon>
        <taxon>Sphingomonadaceae</taxon>
        <taxon>environmental samples</taxon>
    </lineage>
</organism>
<evidence type="ECO:0000313" key="2">
    <source>
        <dbReference type="EMBL" id="CAA9501737.1"/>
    </source>
</evidence>
<feature type="compositionally biased region" description="Basic and acidic residues" evidence="1">
    <location>
        <begin position="230"/>
        <end position="244"/>
    </location>
</feature>
<feature type="compositionally biased region" description="Basic residues" evidence="1">
    <location>
        <begin position="132"/>
        <end position="160"/>
    </location>
</feature>
<dbReference type="EMBL" id="CADCVX010000241">
    <property type="protein sequence ID" value="CAA9501737.1"/>
    <property type="molecule type" value="Genomic_DNA"/>
</dbReference>
<sequence>DRSTDRASCAPSLFVRPVREAARLVPRQARPLRPRPLAPLVAGQVPPQARDRPHPRGAPRSRHPPHRRRSRVRHGRGRDGDVDDAGGASRHGRRVGEFRPGLGDGRGQAAQARSDRARRALWRAPGPDARRPGQRHRVHLERYHQRRPRAQRRLDRRRPHRPDDQRCDLRSVRVRPAVGQARRHYLLLAEGHGRRGGARRPDPRPPRGGAARKLRPRPAAPKNLPPDQQRQADRRHFRGRDHQHALHALRRGSDLRARMGAGARRAPRPDRPRRRQRGRAPGMGRPHALDREPRGRPRHRLQHQRVPQIHRGRRPRRPHEGDRLPPRQGRGRLRHRHAPRRPAGPSHLVRRDGGHGGCRSADAVAGVGLGADEL</sequence>
<protein>
    <submittedName>
        <fullName evidence="2">Phosphoserine aminotransferase</fullName>
        <ecNumber evidence="2">2.6.1.52</ecNumber>
    </submittedName>
</protein>
<reference evidence="2" key="1">
    <citation type="submission" date="2020-02" db="EMBL/GenBank/DDBJ databases">
        <authorList>
            <person name="Meier V. D."/>
        </authorList>
    </citation>
    <scope>NUCLEOTIDE SEQUENCE</scope>
    <source>
        <strain evidence="2">AVDCRST_MAG91</strain>
    </source>
</reference>
<feature type="region of interest" description="Disordered" evidence="1">
    <location>
        <begin position="187"/>
        <end position="374"/>
    </location>
</feature>
<feature type="compositionally biased region" description="Basic residues" evidence="1">
    <location>
        <begin position="329"/>
        <end position="340"/>
    </location>
</feature>
<dbReference type="AlphaFoldDB" id="A0A6J4SQ23"/>
<feature type="non-terminal residue" evidence="2">
    <location>
        <position position="1"/>
    </location>
</feature>
<accession>A0A6J4SQ23</accession>
<feature type="compositionally biased region" description="Basic and acidic residues" evidence="1">
    <location>
        <begin position="161"/>
        <end position="171"/>
    </location>
</feature>
<feature type="region of interest" description="Disordered" evidence="1">
    <location>
        <begin position="18"/>
        <end position="175"/>
    </location>
</feature>
<feature type="compositionally biased region" description="Basic residues" evidence="1">
    <location>
        <begin position="296"/>
        <end position="317"/>
    </location>
</feature>
<keyword evidence="2" id="KW-0808">Transferase</keyword>
<keyword evidence="2" id="KW-0032">Aminotransferase</keyword>
<feature type="compositionally biased region" description="Basic residues" evidence="1">
    <location>
        <begin position="55"/>
        <end position="76"/>
    </location>
</feature>
<evidence type="ECO:0000256" key="1">
    <source>
        <dbReference type="SAM" id="MobiDB-lite"/>
    </source>
</evidence>
<feature type="non-terminal residue" evidence="2">
    <location>
        <position position="374"/>
    </location>
</feature>
<dbReference type="EC" id="2.6.1.52" evidence="2"/>
<name>A0A6J4SQ23_9SPHN</name>